<protein>
    <submittedName>
        <fullName evidence="1">Uncharacterized protein</fullName>
    </submittedName>
</protein>
<proteinExistence type="predicted"/>
<sequence>MYKQYIEEIRNIRELETVINYYYPSQLMKNKMTI</sequence>
<dbReference type="Proteomes" id="UP000049127">
    <property type="component" value="Unassembled WGS sequence"/>
</dbReference>
<accession>A0A0C7R7J8</accession>
<evidence type="ECO:0000313" key="1">
    <source>
        <dbReference type="EMBL" id="CEQ04925.1"/>
    </source>
</evidence>
<gene>
    <name evidence="1" type="ORF">R28058_26421</name>
</gene>
<dbReference type="EMBL" id="CEKZ01000022">
    <property type="protein sequence ID" value="CEQ04925.1"/>
    <property type="molecule type" value="Genomic_DNA"/>
</dbReference>
<organism evidence="1 2">
    <name type="scientific">Paraclostridium sordellii</name>
    <name type="common">Clostridium sordellii</name>
    <dbReference type="NCBI Taxonomy" id="1505"/>
    <lineage>
        <taxon>Bacteria</taxon>
        <taxon>Bacillati</taxon>
        <taxon>Bacillota</taxon>
        <taxon>Clostridia</taxon>
        <taxon>Peptostreptococcales</taxon>
        <taxon>Peptostreptococcaceae</taxon>
        <taxon>Paraclostridium</taxon>
    </lineage>
</organism>
<reference evidence="1 2" key="1">
    <citation type="submission" date="2015-01" db="EMBL/GenBank/DDBJ databases">
        <authorList>
            <person name="Aslett A.Martin."/>
            <person name="De Silva Nishadi"/>
        </authorList>
    </citation>
    <scope>NUCLEOTIDE SEQUENCE [LARGE SCALE GENOMIC DNA]</scope>
    <source>
        <strain evidence="1 2">R28058</strain>
    </source>
</reference>
<name>A0A0C7R7J8_PARSO</name>
<evidence type="ECO:0000313" key="2">
    <source>
        <dbReference type="Proteomes" id="UP000049127"/>
    </source>
</evidence>
<dbReference type="AlphaFoldDB" id="A0A0C7R7J8"/>